<gene>
    <name evidence="1" type="ORF">L6452_20943</name>
</gene>
<keyword evidence="2" id="KW-1185">Reference proteome</keyword>
<sequence length="147" mass="17070">MNRSSHAFNLHASLSKRSNSLFVSFSITTILFVLSNFLFFNRSATRFNFDNWLLVPPSLTKLDRVAIWKPQSQVALAVIESKFFNLRSLKMKMVNKPPYVTLTFTSIDAQSRSVVGDRDQKKRISPEWGRWPEMREVSEWGGKCLFF</sequence>
<comment type="caution">
    <text evidence="1">The sequence shown here is derived from an EMBL/GenBank/DDBJ whole genome shotgun (WGS) entry which is preliminary data.</text>
</comment>
<evidence type="ECO:0000313" key="2">
    <source>
        <dbReference type="Proteomes" id="UP001055879"/>
    </source>
</evidence>
<proteinExistence type="predicted"/>
<name>A0ACB9BCR7_ARCLA</name>
<evidence type="ECO:0000313" key="1">
    <source>
        <dbReference type="EMBL" id="KAI3720036.1"/>
    </source>
</evidence>
<reference evidence="1 2" key="2">
    <citation type="journal article" date="2022" name="Mol. Ecol. Resour.">
        <title>The genomes of chicory, endive, great burdock and yacon provide insights into Asteraceae paleo-polyploidization history and plant inulin production.</title>
        <authorList>
            <person name="Fan W."/>
            <person name="Wang S."/>
            <person name="Wang H."/>
            <person name="Wang A."/>
            <person name="Jiang F."/>
            <person name="Liu H."/>
            <person name="Zhao H."/>
            <person name="Xu D."/>
            <person name="Zhang Y."/>
        </authorList>
    </citation>
    <scope>NUCLEOTIDE SEQUENCE [LARGE SCALE GENOMIC DNA]</scope>
    <source>
        <strain evidence="2">cv. Niubang</strain>
    </source>
</reference>
<dbReference type="EMBL" id="CM042052">
    <property type="protein sequence ID" value="KAI3720036.1"/>
    <property type="molecule type" value="Genomic_DNA"/>
</dbReference>
<dbReference type="Proteomes" id="UP001055879">
    <property type="component" value="Linkage Group LG06"/>
</dbReference>
<reference evidence="2" key="1">
    <citation type="journal article" date="2022" name="Mol. Ecol. Resour.">
        <title>The genomes of chicory, endive, great burdock and yacon provide insights into Asteraceae palaeo-polyploidization history and plant inulin production.</title>
        <authorList>
            <person name="Fan W."/>
            <person name="Wang S."/>
            <person name="Wang H."/>
            <person name="Wang A."/>
            <person name="Jiang F."/>
            <person name="Liu H."/>
            <person name="Zhao H."/>
            <person name="Xu D."/>
            <person name="Zhang Y."/>
        </authorList>
    </citation>
    <scope>NUCLEOTIDE SEQUENCE [LARGE SCALE GENOMIC DNA]</scope>
    <source>
        <strain evidence="2">cv. Niubang</strain>
    </source>
</reference>
<organism evidence="1 2">
    <name type="scientific">Arctium lappa</name>
    <name type="common">Greater burdock</name>
    <name type="synonym">Lappa major</name>
    <dbReference type="NCBI Taxonomy" id="4217"/>
    <lineage>
        <taxon>Eukaryota</taxon>
        <taxon>Viridiplantae</taxon>
        <taxon>Streptophyta</taxon>
        <taxon>Embryophyta</taxon>
        <taxon>Tracheophyta</taxon>
        <taxon>Spermatophyta</taxon>
        <taxon>Magnoliopsida</taxon>
        <taxon>eudicotyledons</taxon>
        <taxon>Gunneridae</taxon>
        <taxon>Pentapetalae</taxon>
        <taxon>asterids</taxon>
        <taxon>campanulids</taxon>
        <taxon>Asterales</taxon>
        <taxon>Asteraceae</taxon>
        <taxon>Carduoideae</taxon>
        <taxon>Cardueae</taxon>
        <taxon>Arctiinae</taxon>
        <taxon>Arctium</taxon>
    </lineage>
</organism>
<accession>A0ACB9BCR7</accession>
<protein>
    <submittedName>
        <fullName evidence="1">Uncharacterized protein</fullName>
    </submittedName>
</protein>